<protein>
    <submittedName>
        <fullName evidence="1">Uncharacterized protein</fullName>
    </submittedName>
</protein>
<accession>A0A426ZM16</accession>
<name>A0A426ZM16_ENSVE</name>
<dbReference type="EMBL" id="AMZH03005962">
    <property type="protein sequence ID" value="RRT65037.1"/>
    <property type="molecule type" value="Genomic_DNA"/>
</dbReference>
<dbReference type="PANTHER" id="PTHR33240:SF8">
    <property type="entry name" value="OS03G0439900 PROTEIN"/>
    <property type="match status" value="1"/>
</dbReference>
<dbReference type="AlphaFoldDB" id="A0A426ZM16"/>
<sequence>MKSPRELRDRSKHYRFYYDYDDEIEERHDLWNQIDELICKGYLGCYEAPRPHITFEARDVEYPDHDDALVILVHIVNAQEKRLMVDINGSTDIHYYDAFLKLGLIATDLTPLSSTLTGFISDSIAPLGITLLPITLEQEPRSKTMMVTFMVVNLPLVYNVILVDRHSTSYE</sequence>
<evidence type="ECO:0000313" key="2">
    <source>
        <dbReference type="Proteomes" id="UP000287651"/>
    </source>
</evidence>
<comment type="caution">
    <text evidence="1">The sequence shown here is derived from an EMBL/GenBank/DDBJ whole genome shotgun (WGS) entry which is preliminary data.</text>
</comment>
<proteinExistence type="predicted"/>
<gene>
    <name evidence="1" type="ORF">B296_00006955</name>
</gene>
<dbReference type="Proteomes" id="UP000287651">
    <property type="component" value="Unassembled WGS sequence"/>
</dbReference>
<organism evidence="1 2">
    <name type="scientific">Ensete ventricosum</name>
    <name type="common">Abyssinian banana</name>
    <name type="synonym">Musa ensete</name>
    <dbReference type="NCBI Taxonomy" id="4639"/>
    <lineage>
        <taxon>Eukaryota</taxon>
        <taxon>Viridiplantae</taxon>
        <taxon>Streptophyta</taxon>
        <taxon>Embryophyta</taxon>
        <taxon>Tracheophyta</taxon>
        <taxon>Spermatophyta</taxon>
        <taxon>Magnoliopsida</taxon>
        <taxon>Liliopsida</taxon>
        <taxon>Zingiberales</taxon>
        <taxon>Musaceae</taxon>
        <taxon>Ensete</taxon>
    </lineage>
</organism>
<evidence type="ECO:0000313" key="1">
    <source>
        <dbReference type="EMBL" id="RRT65037.1"/>
    </source>
</evidence>
<dbReference type="PANTHER" id="PTHR33240">
    <property type="entry name" value="OS08G0508500 PROTEIN"/>
    <property type="match status" value="1"/>
</dbReference>
<reference evidence="1 2" key="1">
    <citation type="journal article" date="2014" name="Agronomy (Basel)">
        <title>A Draft Genome Sequence for Ensete ventricosum, the Drought-Tolerant Tree Against Hunger.</title>
        <authorList>
            <person name="Harrison J."/>
            <person name="Moore K.A."/>
            <person name="Paszkiewicz K."/>
            <person name="Jones T."/>
            <person name="Grant M."/>
            <person name="Ambacheew D."/>
            <person name="Muzemil S."/>
            <person name="Studholme D.J."/>
        </authorList>
    </citation>
    <scope>NUCLEOTIDE SEQUENCE [LARGE SCALE GENOMIC DNA]</scope>
</reference>